<feature type="transmembrane region" description="Helical" evidence="1">
    <location>
        <begin position="12"/>
        <end position="32"/>
    </location>
</feature>
<name>A0ABY6HTB9_9ARCH</name>
<organism evidence="2 3">
    <name type="scientific">Candidatus Lokiarchaeum ossiferum</name>
    <dbReference type="NCBI Taxonomy" id="2951803"/>
    <lineage>
        <taxon>Archaea</taxon>
        <taxon>Promethearchaeati</taxon>
        <taxon>Promethearchaeota</taxon>
        <taxon>Promethearchaeia</taxon>
        <taxon>Promethearchaeales</taxon>
        <taxon>Promethearchaeaceae</taxon>
        <taxon>Candidatus Lokiarchaeum</taxon>
    </lineage>
</organism>
<keyword evidence="1" id="KW-1133">Transmembrane helix</keyword>
<feature type="transmembrane region" description="Helical" evidence="1">
    <location>
        <begin position="38"/>
        <end position="59"/>
    </location>
</feature>
<gene>
    <name evidence="2" type="ORF">NEF87_002081</name>
</gene>
<evidence type="ECO:0000313" key="3">
    <source>
        <dbReference type="Proteomes" id="UP001208689"/>
    </source>
</evidence>
<proteinExistence type="predicted"/>
<keyword evidence="1" id="KW-0812">Transmembrane</keyword>
<feature type="transmembrane region" description="Helical" evidence="1">
    <location>
        <begin position="129"/>
        <end position="152"/>
    </location>
</feature>
<sequence length="180" mass="21044">MNSNWIDEHKKLFIIGLVAISFIIFIVIIVLILVNWRILAAIGLVALFVGIPVFFQTYFKKLYYFTKNRNYYPNKNEIDPLIQKYKILVAVIVVETFVNPPTFYFVFKRALNNEDIFQIDWLSQLDLDIAPFLITLIAAIPFIIGSLIFHFVNKKYDFVGEKRIETRLKETINNAKNSNS</sequence>
<reference evidence="2" key="1">
    <citation type="submission" date="2022-09" db="EMBL/GenBank/DDBJ databases">
        <title>Actin cytoskeleton and complex cell architecture in an #Asgard archaeon.</title>
        <authorList>
            <person name="Ponce Toledo R.I."/>
            <person name="Schleper C."/>
            <person name="Rodrigues Oliveira T."/>
            <person name="Wollweber F."/>
            <person name="Xu J."/>
            <person name="Rittmann S."/>
            <person name="Klingl A."/>
            <person name="Pilhofer M."/>
        </authorList>
    </citation>
    <scope>NUCLEOTIDE SEQUENCE</scope>
    <source>
        <strain evidence="2">B-35</strain>
    </source>
</reference>
<accession>A0ABY6HTB9</accession>
<feature type="transmembrane region" description="Helical" evidence="1">
    <location>
        <begin position="87"/>
        <end position="107"/>
    </location>
</feature>
<dbReference type="EMBL" id="CP104013">
    <property type="protein sequence ID" value="UYP45796.1"/>
    <property type="molecule type" value="Genomic_DNA"/>
</dbReference>
<keyword evidence="3" id="KW-1185">Reference proteome</keyword>
<dbReference type="Proteomes" id="UP001208689">
    <property type="component" value="Chromosome"/>
</dbReference>
<protein>
    <submittedName>
        <fullName evidence="2">Uncharacterized protein</fullName>
    </submittedName>
</protein>
<keyword evidence="1" id="KW-0472">Membrane</keyword>
<evidence type="ECO:0000256" key="1">
    <source>
        <dbReference type="SAM" id="Phobius"/>
    </source>
</evidence>
<evidence type="ECO:0000313" key="2">
    <source>
        <dbReference type="EMBL" id="UYP45796.1"/>
    </source>
</evidence>